<dbReference type="RefSeq" id="WP_310062750.1">
    <property type="nucleotide sequence ID" value="NZ_JAVDVY010000002.1"/>
</dbReference>
<dbReference type="Pfam" id="PF13692">
    <property type="entry name" value="Glyco_trans_1_4"/>
    <property type="match status" value="1"/>
</dbReference>
<evidence type="ECO:0000313" key="4">
    <source>
        <dbReference type="Proteomes" id="UP001251524"/>
    </source>
</evidence>
<evidence type="ECO:0000256" key="2">
    <source>
        <dbReference type="ARBA" id="ARBA00022679"/>
    </source>
</evidence>
<dbReference type="PANTHER" id="PTHR12526:SF629">
    <property type="entry name" value="TEICHURONIC ACID BIOSYNTHESIS GLYCOSYLTRANSFERASE TUAH-RELATED"/>
    <property type="match status" value="1"/>
</dbReference>
<keyword evidence="1" id="KW-0328">Glycosyltransferase</keyword>
<dbReference type="Pfam" id="PF05045">
    <property type="entry name" value="RgpF"/>
    <property type="match status" value="1"/>
</dbReference>
<dbReference type="EMBL" id="JAVDVY010000002">
    <property type="protein sequence ID" value="MDR7135222.1"/>
    <property type="molecule type" value="Genomic_DNA"/>
</dbReference>
<gene>
    <name evidence="3" type="ORF">J2X06_002431</name>
</gene>
<evidence type="ECO:0000313" key="3">
    <source>
        <dbReference type="EMBL" id="MDR7135222.1"/>
    </source>
</evidence>
<accession>A0ABU1WCA8</accession>
<dbReference type="PANTHER" id="PTHR12526">
    <property type="entry name" value="GLYCOSYLTRANSFERASE"/>
    <property type="match status" value="1"/>
</dbReference>
<dbReference type="SUPFAM" id="SSF53756">
    <property type="entry name" value="UDP-Glycosyltransferase/glycogen phosphorylase"/>
    <property type="match status" value="1"/>
</dbReference>
<dbReference type="Proteomes" id="UP001251524">
    <property type="component" value="Unassembled WGS sequence"/>
</dbReference>
<keyword evidence="2" id="KW-0808">Transferase</keyword>
<proteinExistence type="predicted"/>
<dbReference type="CDD" id="cd03801">
    <property type="entry name" value="GT4_PimA-like"/>
    <property type="match status" value="1"/>
</dbReference>
<comment type="caution">
    <text evidence="3">The sequence shown here is derived from an EMBL/GenBank/DDBJ whole genome shotgun (WGS) entry which is preliminary data.</text>
</comment>
<dbReference type="Gene3D" id="3.40.50.2000">
    <property type="entry name" value="Glycogen Phosphorylase B"/>
    <property type="match status" value="2"/>
</dbReference>
<name>A0ABU1WCA8_9GAMM</name>
<dbReference type="InterPro" id="IPR007739">
    <property type="entry name" value="RgpF"/>
</dbReference>
<protein>
    <submittedName>
        <fullName evidence="3">Glycosyltransferase involved in cell wall biosynthesis</fullName>
    </submittedName>
</protein>
<keyword evidence="4" id="KW-1185">Reference proteome</keyword>
<organism evidence="3 4">
    <name type="scientific">Lysobacter niastensis</name>
    <dbReference type="NCBI Taxonomy" id="380629"/>
    <lineage>
        <taxon>Bacteria</taxon>
        <taxon>Pseudomonadati</taxon>
        <taxon>Pseudomonadota</taxon>
        <taxon>Gammaproteobacteria</taxon>
        <taxon>Lysobacterales</taxon>
        <taxon>Lysobacteraceae</taxon>
        <taxon>Lysobacter</taxon>
    </lineage>
</organism>
<reference evidence="3 4" key="1">
    <citation type="submission" date="2023-07" db="EMBL/GenBank/DDBJ databases">
        <title>Sorghum-associated microbial communities from plants grown in Nebraska, USA.</title>
        <authorList>
            <person name="Schachtman D."/>
        </authorList>
    </citation>
    <scope>NUCLEOTIDE SEQUENCE [LARGE SCALE GENOMIC DNA]</scope>
    <source>
        <strain evidence="3 4">BE198</strain>
    </source>
</reference>
<sequence>MIDRNSPRRFNARWYLERYPDVARSGMDPREHYRLFGKPEGRLPGPEPTWKRTLHEFHKLWTTAIAVVRHAGGVRPAIGKAMQVAQRTGWYEPEFDEAFYLQQYPDVLHSGVDPYQHFIEHGRAEGRIAVRPKLARVEGGAVPNPDRPTVLVVSHEASLTGAPILSLNVVRGLRDKYNVVTLLLGEGPLEPVFREESVVVAGPVKLRHSAPIVADAIAQLVEGHSFAFAIVNSIESVMALEPLARRSVPTVTLIHEFATYTRPRSAFRNAFFWADEVVFSTRLTHADALANHSELAEKRCHILPQGRCSVFTDSSVDPAERTDELTRVRKFMRPEAESGDFLLVVGIGSVHIRKGVEYFIECAAQVMKAQAARQCRFVWVGKGYDPEQDMAYSIYLADQIRRSGLEGHIDFMGDTREIDEVYASCDLLLLTSRLDPLPNVAIDAMTHAVPVLCFDQTTGIAEILADNGMREHCVAEYLDTVDMAAKVVAFANSEELRRNIGTRLQEIASDTFDMESYIQALDGIAGEARARVAREQENAREIHKSALMHEDYVVARDGEFDVEAIRWDYLRPWSSGILPRKPFPGFHPGVFSEHHADVLTSDPLVHYLRAGRPSGQWQLDVITAEEPAQALPSNARVALHLHVYYPELLTEMLKRLGVNRVRPDLLISVPNEGARDHVANELQRYAAKYVIEIVPNRGRDIGPFLTGFGPMIMNDYDFVGHLHTKKTADVADASMAEQWRGFLFENLLGGKAPMADIILGRMAADATIGMVFPDDPHAVGWGSNLSHARTLARRLGLTDTLPRQFVFPIGTMFWARVDALRPLFDLGLEWGDYPSEPLPYDGSMLHALERLLPFVVSERGARNVLTNVAGITR</sequence>
<evidence type="ECO:0000256" key="1">
    <source>
        <dbReference type="ARBA" id="ARBA00022676"/>
    </source>
</evidence>